<proteinExistence type="inferred from homology"/>
<dbReference type="Pfam" id="PF00270">
    <property type="entry name" value="DEAD"/>
    <property type="match status" value="1"/>
</dbReference>
<evidence type="ECO:0000256" key="8">
    <source>
        <dbReference type="SAM" id="MobiDB-lite"/>
    </source>
</evidence>
<feature type="domain" description="Helicase C-terminal" evidence="10">
    <location>
        <begin position="270"/>
        <end position="432"/>
    </location>
</feature>
<dbReference type="VEuPathDB" id="VectorBase:PPAPM1_002214"/>
<dbReference type="PROSITE" id="PS00039">
    <property type="entry name" value="DEAD_ATP_HELICASE"/>
    <property type="match status" value="1"/>
</dbReference>
<dbReference type="CDD" id="cd18787">
    <property type="entry name" value="SF2_C_DEAD"/>
    <property type="match status" value="1"/>
</dbReference>
<dbReference type="PROSITE" id="PS51192">
    <property type="entry name" value="HELICASE_ATP_BIND_1"/>
    <property type="match status" value="1"/>
</dbReference>
<evidence type="ECO:0000259" key="11">
    <source>
        <dbReference type="PROSITE" id="PS51195"/>
    </source>
</evidence>
<dbReference type="InterPro" id="IPR027417">
    <property type="entry name" value="P-loop_NTPase"/>
</dbReference>
<reference evidence="12" key="1">
    <citation type="submission" date="2022-08" db="UniProtKB">
        <authorList>
            <consortium name="EnsemblMetazoa"/>
        </authorList>
    </citation>
    <scope>IDENTIFICATION</scope>
    <source>
        <strain evidence="12">Israel</strain>
    </source>
</reference>
<dbReference type="EnsemblMetazoa" id="PPAI002550-RA">
    <property type="protein sequence ID" value="PPAI002550-PA"/>
    <property type="gene ID" value="PPAI002550"/>
</dbReference>
<evidence type="ECO:0000313" key="13">
    <source>
        <dbReference type="Proteomes" id="UP000092462"/>
    </source>
</evidence>
<feature type="compositionally biased region" description="Basic residues" evidence="8">
    <location>
        <begin position="632"/>
        <end position="644"/>
    </location>
</feature>
<comment type="function">
    <text evidence="7">RNA helicase.</text>
</comment>
<evidence type="ECO:0000256" key="6">
    <source>
        <dbReference type="RuleBase" id="RU000492"/>
    </source>
</evidence>
<evidence type="ECO:0000256" key="1">
    <source>
        <dbReference type="ARBA" id="ARBA00022741"/>
    </source>
</evidence>
<keyword evidence="4 6" id="KW-0067">ATP-binding</keyword>
<dbReference type="AlphaFoldDB" id="A0A1B0D4Z2"/>
<dbReference type="SMART" id="SM00490">
    <property type="entry name" value="HELICc"/>
    <property type="match status" value="1"/>
</dbReference>
<evidence type="ECO:0000259" key="9">
    <source>
        <dbReference type="PROSITE" id="PS51192"/>
    </source>
</evidence>
<dbReference type="Pfam" id="PF00271">
    <property type="entry name" value="Helicase_C"/>
    <property type="match status" value="1"/>
</dbReference>
<evidence type="ECO:0000256" key="7">
    <source>
        <dbReference type="RuleBase" id="RU365068"/>
    </source>
</evidence>
<dbReference type="Gene3D" id="3.40.50.300">
    <property type="entry name" value="P-loop containing nucleotide triphosphate hydrolases"/>
    <property type="match status" value="2"/>
</dbReference>
<dbReference type="PROSITE" id="PS51194">
    <property type="entry name" value="HELICASE_CTER"/>
    <property type="match status" value="1"/>
</dbReference>
<dbReference type="InterPro" id="IPR025313">
    <property type="entry name" value="SPB4-like_CTE"/>
</dbReference>
<evidence type="ECO:0000313" key="12">
    <source>
        <dbReference type="EnsemblMetazoa" id="PPAI002550-PA"/>
    </source>
</evidence>
<keyword evidence="2 6" id="KW-0378">Hydrolase</keyword>
<dbReference type="InterPro" id="IPR011545">
    <property type="entry name" value="DEAD/DEAH_box_helicase_dom"/>
</dbReference>
<dbReference type="GO" id="GO:0003724">
    <property type="term" value="F:RNA helicase activity"/>
    <property type="evidence" value="ECO:0007669"/>
    <property type="project" value="UniProtKB-EC"/>
</dbReference>
<feature type="region of interest" description="Disordered" evidence="8">
    <location>
        <begin position="632"/>
        <end position="703"/>
    </location>
</feature>
<keyword evidence="13" id="KW-1185">Reference proteome</keyword>
<feature type="domain" description="DEAD-box RNA helicase Q" evidence="11">
    <location>
        <begin position="50"/>
        <end position="78"/>
    </location>
</feature>
<dbReference type="GO" id="GO:0010468">
    <property type="term" value="P:regulation of gene expression"/>
    <property type="evidence" value="ECO:0007669"/>
    <property type="project" value="UniProtKB-ARBA"/>
</dbReference>
<comment type="similarity">
    <text evidence="6">Belongs to the DEAD box helicase family.</text>
</comment>
<feature type="domain" description="Helicase ATP-binding" evidence="9">
    <location>
        <begin position="81"/>
        <end position="255"/>
    </location>
</feature>
<dbReference type="EC" id="3.6.4.13" evidence="7"/>
<keyword evidence="3 6" id="KW-0347">Helicase</keyword>
<dbReference type="Pfam" id="PF13959">
    <property type="entry name" value="CTE_SPB4"/>
    <property type="match status" value="1"/>
</dbReference>
<name>A0A1B0D4Z2_PHLPP</name>
<dbReference type="GO" id="GO:0016787">
    <property type="term" value="F:hydrolase activity"/>
    <property type="evidence" value="ECO:0007669"/>
    <property type="project" value="UniProtKB-KW"/>
</dbReference>
<dbReference type="VEuPathDB" id="VectorBase:PPAI002550"/>
<dbReference type="GO" id="GO:0005524">
    <property type="term" value="F:ATP binding"/>
    <property type="evidence" value="ECO:0007669"/>
    <property type="project" value="UniProtKB-UniRule"/>
</dbReference>
<dbReference type="SMART" id="SM00487">
    <property type="entry name" value="DEXDc"/>
    <property type="match status" value="1"/>
</dbReference>
<dbReference type="PANTHER" id="PTHR24031">
    <property type="entry name" value="RNA HELICASE"/>
    <property type="match status" value="1"/>
</dbReference>
<keyword evidence="1 6" id="KW-0547">Nucleotide-binding</keyword>
<dbReference type="InterPro" id="IPR014001">
    <property type="entry name" value="Helicase_ATP-bd"/>
</dbReference>
<keyword evidence="5 7" id="KW-0694">RNA-binding</keyword>
<sequence length="717" mass="81297">MVKNIKYDKKKRFKKVSGQPIKKETSTRKEDEEIEKLKSAYEFINPRDITSFDDLPLSLKTQKGLKSCKYNTPTEIQKLSIAHALQGKDVLGAAVTGSGKTLAFLVPILEVLYVKKWTKLDGVGALVITPTRELAYQIFETLKKIGLYHDFSAGLIIGGKNLKFERKRMDQCNIIICTPGRLLQHMDETPLFNCDSMQILILDEADRCLDMGFQTTMNAIIENLPKIRQTLLFSATQTRSVKDLARLSLVDPTYVAPHEQQATVKATPDNLTHSYVVCELKNKITMLWSFIKHHKKSKIMVFLASCKQVKYVYEIFSKLRPGVSLLALYGTLSQDRRVSVYNDFMEKSTVVLLATDIASRGLDFPAVNWVVQLDCPEDAVAYIHRAGRTARFNASGENLLVVTPSEEEGILSELKRRNISVECISIDDKFMFSPHAKIEVLLSKFHELKESAQRAFLAYIKSIVLMKNKSIFKVDSLDIDGFAKSLGLVTTPRVRFLERFRKRMGLPKITSAPKELDFGLNDSDEEEFVVKTKPQEESIPEETQASQKPVKPKIISKASAAKMVLKRKITVNTKVKFDDEGEQVTSINTRHTDFGQDTSETFDGIDLQKAKGAMLEEDKYDQERYREILKAKKKARKEKQKKRQKEADEEDQDDFGSESDEEPDLSWLPDPDNVYASGSLCESSENEKEEPVKKKSKKNKDLSLNEAESLALELIGQ</sequence>
<protein>
    <recommendedName>
        <fullName evidence="7">ATP-dependent RNA helicase</fullName>
        <ecNumber evidence="7">3.6.4.13</ecNumber>
    </recommendedName>
</protein>
<feature type="compositionally biased region" description="Basic and acidic residues" evidence="8">
    <location>
        <begin position="685"/>
        <end position="703"/>
    </location>
</feature>
<dbReference type="CDD" id="cd17941">
    <property type="entry name" value="DEADc_DDX10"/>
    <property type="match status" value="1"/>
</dbReference>
<evidence type="ECO:0000256" key="2">
    <source>
        <dbReference type="ARBA" id="ARBA00022801"/>
    </source>
</evidence>
<comment type="catalytic activity">
    <reaction evidence="7">
        <text>ATP + H2O = ADP + phosphate + H(+)</text>
        <dbReference type="Rhea" id="RHEA:13065"/>
        <dbReference type="ChEBI" id="CHEBI:15377"/>
        <dbReference type="ChEBI" id="CHEBI:15378"/>
        <dbReference type="ChEBI" id="CHEBI:30616"/>
        <dbReference type="ChEBI" id="CHEBI:43474"/>
        <dbReference type="ChEBI" id="CHEBI:456216"/>
        <dbReference type="EC" id="3.6.4.13"/>
    </reaction>
</comment>
<evidence type="ECO:0000259" key="10">
    <source>
        <dbReference type="PROSITE" id="PS51194"/>
    </source>
</evidence>
<dbReference type="Proteomes" id="UP000092462">
    <property type="component" value="Unassembled WGS sequence"/>
</dbReference>
<dbReference type="SUPFAM" id="SSF52540">
    <property type="entry name" value="P-loop containing nucleoside triphosphate hydrolases"/>
    <property type="match status" value="1"/>
</dbReference>
<accession>A0A1B0D4Z2</accession>
<dbReference type="InterPro" id="IPR001650">
    <property type="entry name" value="Helicase_C-like"/>
</dbReference>
<dbReference type="SMART" id="SM01178">
    <property type="entry name" value="DUF4217"/>
    <property type="match status" value="1"/>
</dbReference>
<feature type="compositionally biased region" description="Acidic residues" evidence="8">
    <location>
        <begin position="647"/>
        <end position="664"/>
    </location>
</feature>
<dbReference type="InterPro" id="IPR000629">
    <property type="entry name" value="RNA-helicase_DEAD-box_CS"/>
</dbReference>
<comment type="domain">
    <text evidence="7">The Q motif is unique to and characteristic of the DEAD box family of RNA helicases and controls ATP binding and hydrolysis.</text>
</comment>
<evidence type="ECO:0000256" key="5">
    <source>
        <dbReference type="ARBA" id="ARBA00022884"/>
    </source>
</evidence>
<dbReference type="EMBL" id="AJVK01011670">
    <property type="status" value="NOT_ANNOTATED_CDS"/>
    <property type="molecule type" value="Genomic_DNA"/>
</dbReference>
<evidence type="ECO:0000256" key="3">
    <source>
        <dbReference type="ARBA" id="ARBA00022806"/>
    </source>
</evidence>
<organism evidence="12 13">
    <name type="scientific">Phlebotomus papatasi</name>
    <name type="common">Sandfly</name>
    <dbReference type="NCBI Taxonomy" id="29031"/>
    <lineage>
        <taxon>Eukaryota</taxon>
        <taxon>Metazoa</taxon>
        <taxon>Ecdysozoa</taxon>
        <taxon>Arthropoda</taxon>
        <taxon>Hexapoda</taxon>
        <taxon>Insecta</taxon>
        <taxon>Pterygota</taxon>
        <taxon>Neoptera</taxon>
        <taxon>Endopterygota</taxon>
        <taxon>Diptera</taxon>
        <taxon>Nematocera</taxon>
        <taxon>Psychodoidea</taxon>
        <taxon>Psychodidae</taxon>
        <taxon>Phlebotomus</taxon>
        <taxon>Phlebotomus</taxon>
    </lineage>
</organism>
<dbReference type="GO" id="GO:0003723">
    <property type="term" value="F:RNA binding"/>
    <property type="evidence" value="ECO:0007669"/>
    <property type="project" value="UniProtKB-UniRule"/>
</dbReference>
<evidence type="ECO:0000256" key="4">
    <source>
        <dbReference type="ARBA" id="ARBA00022840"/>
    </source>
</evidence>
<dbReference type="PROSITE" id="PS51195">
    <property type="entry name" value="Q_MOTIF"/>
    <property type="match status" value="1"/>
</dbReference>
<dbReference type="InterPro" id="IPR014014">
    <property type="entry name" value="RNA_helicase_DEAD_Q_motif"/>
</dbReference>